<feature type="compositionally biased region" description="Gly residues" evidence="1">
    <location>
        <begin position="21"/>
        <end position="31"/>
    </location>
</feature>
<reference evidence="2 3" key="1">
    <citation type="journal article" date="2021" name="BMC Genomics">
        <title>Datura genome reveals duplications of psychoactive alkaloid biosynthetic genes and high mutation rate following tissue culture.</title>
        <authorList>
            <person name="Rajewski A."/>
            <person name="Carter-House D."/>
            <person name="Stajich J."/>
            <person name="Litt A."/>
        </authorList>
    </citation>
    <scope>NUCLEOTIDE SEQUENCE [LARGE SCALE GENOMIC DNA]</scope>
    <source>
        <strain evidence="2">AR-01</strain>
    </source>
</reference>
<comment type="caution">
    <text evidence="2">The sequence shown here is derived from an EMBL/GenBank/DDBJ whole genome shotgun (WGS) entry which is preliminary data.</text>
</comment>
<protein>
    <submittedName>
        <fullName evidence="2">Uncharacterized protein</fullName>
    </submittedName>
</protein>
<feature type="compositionally biased region" description="Low complexity" evidence="1">
    <location>
        <begin position="7"/>
        <end position="18"/>
    </location>
</feature>
<accession>A0ABS8UXW4</accession>
<proteinExistence type="predicted"/>
<sequence>MAKECTSSSASLSKAPVSWGSGHGTTPGGSQVGAHQTRYQTRAHANLPAVVPTVALPKDVVMGLLNVLEALVPNHGGLPVPQTTFQAQTQVRLNVAAT</sequence>
<evidence type="ECO:0000256" key="1">
    <source>
        <dbReference type="SAM" id="MobiDB-lite"/>
    </source>
</evidence>
<name>A0ABS8UXW4_DATST</name>
<keyword evidence="3" id="KW-1185">Reference proteome</keyword>
<organism evidence="2 3">
    <name type="scientific">Datura stramonium</name>
    <name type="common">Jimsonweed</name>
    <name type="synonym">Common thornapple</name>
    <dbReference type="NCBI Taxonomy" id="4076"/>
    <lineage>
        <taxon>Eukaryota</taxon>
        <taxon>Viridiplantae</taxon>
        <taxon>Streptophyta</taxon>
        <taxon>Embryophyta</taxon>
        <taxon>Tracheophyta</taxon>
        <taxon>Spermatophyta</taxon>
        <taxon>Magnoliopsida</taxon>
        <taxon>eudicotyledons</taxon>
        <taxon>Gunneridae</taxon>
        <taxon>Pentapetalae</taxon>
        <taxon>asterids</taxon>
        <taxon>lamiids</taxon>
        <taxon>Solanales</taxon>
        <taxon>Solanaceae</taxon>
        <taxon>Solanoideae</taxon>
        <taxon>Datureae</taxon>
        <taxon>Datura</taxon>
    </lineage>
</organism>
<gene>
    <name evidence="2" type="ORF">HAX54_022777</name>
</gene>
<evidence type="ECO:0000313" key="3">
    <source>
        <dbReference type="Proteomes" id="UP000823775"/>
    </source>
</evidence>
<dbReference type="Proteomes" id="UP000823775">
    <property type="component" value="Unassembled WGS sequence"/>
</dbReference>
<evidence type="ECO:0000313" key="2">
    <source>
        <dbReference type="EMBL" id="MCD9638655.1"/>
    </source>
</evidence>
<feature type="region of interest" description="Disordered" evidence="1">
    <location>
        <begin position="1"/>
        <end position="39"/>
    </location>
</feature>
<dbReference type="EMBL" id="JACEIK010002750">
    <property type="protein sequence ID" value="MCD9638655.1"/>
    <property type="molecule type" value="Genomic_DNA"/>
</dbReference>